<gene>
    <name evidence="4" type="ORF">PACLA_8A065747</name>
</gene>
<dbReference type="Proteomes" id="UP001152795">
    <property type="component" value="Unassembled WGS sequence"/>
</dbReference>
<reference evidence="4" key="1">
    <citation type="submission" date="2020-04" db="EMBL/GenBank/DDBJ databases">
        <authorList>
            <person name="Alioto T."/>
            <person name="Alioto T."/>
            <person name="Gomez Garrido J."/>
        </authorList>
    </citation>
    <scope>NUCLEOTIDE SEQUENCE</scope>
    <source>
        <strain evidence="4">A484AB</strain>
    </source>
</reference>
<evidence type="ECO:0000256" key="2">
    <source>
        <dbReference type="ARBA" id="ARBA00023043"/>
    </source>
</evidence>
<sequence length="164" mass="18100">AFWGFYDVVRTLVDGGADVNTQNAGSLWTPLHAATFQEHGKIIMYLLAHGADPSMKDSEGRSPVDFGSASDKVWAHFAAQGCTRTSKQMLARNRIIRQTSTSRADSAFSVRTQSFDREKRDGDENNAIPANDGDVLANDKSPRAEERPHSGTRAYSAVRSPWER</sequence>
<dbReference type="InterPro" id="IPR036770">
    <property type="entry name" value="Ankyrin_rpt-contain_sf"/>
</dbReference>
<feature type="region of interest" description="Disordered" evidence="3">
    <location>
        <begin position="115"/>
        <end position="164"/>
    </location>
</feature>
<organism evidence="4 5">
    <name type="scientific">Paramuricea clavata</name>
    <name type="common">Red gorgonian</name>
    <name type="synonym">Violescent sea-whip</name>
    <dbReference type="NCBI Taxonomy" id="317549"/>
    <lineage>
        <taxon>Eukaryota</taxon>
        <taxon>Metazoa</taxon>
        <taxon>Cnidaria</taxon>
        <taxon>Anthozoa</taxon>
        <taxon>Octocorallia</taxon>
        <taxon>Malacalcyonacea</taxon>
        <taxon>Plexauridae</taxon>
        <taxon>Paramuricea</taxon>
    </lineage>
</organism>
<dbReference type="PROSITE" id="PS50297">
    <property type="entry name" value="ANK_REP_REGION"/>
    <property type="match status" value="1"/>
</dbReference>
<dbReference type="PROSITE" id="PS50088">
    <property type="entry name" value="ANK_REPEAT"/>
    <property type="match status" value="1"/>
</dbReference>
<dbReference type="InterPro" id="IPR002110">
    <property type="entry name" value="Ankyrin_rpt"/>
</dbReference>
<accession>A0A6S7HY21</accession>
<dbReference type="PANTHER" id="PTHR24171">
    <property type="entry name" value="ANKYRIN REPEAT DOMAIN-CONTAINING PROTEIN 39-RELATED"/>
    <property type="match status" value="1"/>
</dbReference>
<dbReference type="AlphaFoldDB" id="A0A6S7HY21"/>
<dbReference type="OrthoDB" id="194358at2759"/>
<dbReference type="SUPFAM" id="SSF48403">
    <property type="entry name" value="Ankyrin repeat"/>
    <property type="match status" value="1"/>
</dbReference>
<keyword evidence="2" id="KW-0040">ANK repeat</keyword>
<name>A0A6S7HY21_PARCT</name>
<comment type="caution">
    <text evidence="4">The sequence shown here is derived from an EMBL/GenBank/DDBJ whole genome shotgun (WGS) entry which is preliminary data.</text>
</comment>
<proteinExistence type="predicted"/>
<evidence type="ECO:0000313" key="4">
    <source>
        <dbReference type="EMBL" id="CAB4009597.1"/>
    </source>
</evidence>
<protein>
    <submittedName>
        <fullName evidence="4">Oxysterol-binding -related 1-like</fullName>
    </submittedName>
</protein>
<dbReference type="Pfam" id="PF12796">
    <property type="entry name" value="Ank_2"/>
    <property type="match status" value="1"/>
</dbReference>
<evidence type="ECO:0000313" key="5">
    <source>
        <dbReference type="Proteomes" id="UP001152795"/>
    </source>
</evidence>
<feature type="non-terminal residue" evidence="4">
    <location>
        <position position="1"/>
    </location>
</feature>
<dbReference type="Gene3D" id="1.25.40.20">
    <property type="entry name" value="Ankyrin repeat-containing domain"/>
    <property type="match status" value="1"/>
</dbReference>
<keyword evidence="1" id="KW-0677">Repeat</keyword>
<feature type="compositionally biased region" description="Basic and acidic residues" evidence="3">
    <location>
        <begin position="140"/>
        <end position="149"/>
    </location>
</feature>
<evidence type="ECO:0000256" key="1">
    <source>
        <dbReference type="ARBA" id="ARBA00022737"/>
    </source>
</evidence>
<dbReference type="EMBL" id="CACRXK020006508">
    <property type="protein sequence ID" value="CAB4009597.1"/>
    <property type="molecule type" value="Genomic_DNA"/>
</dbReference>
<keyword evidence="5" id="KW-1185">Reference proteome</keyword>
<evidence type="ECO:0000256" key="3">
    <source>
        <dbReference type="SAM" id="MobiDB-lite"/>
    </source>
</evidence>